<dbReference type="InterPro" id="IPR011051">
    <property type="entry name" value="RmlC_Cupin_sf"/>
</dbReference>
<keyword evidence="2" id="KW-1185">Reference proteome</keyword>
<proteinExistence type="predicted"/>
<protein>
    <recommendedName>
        <fullName evidence="3">Cupin domain</fullName>
    </recommendedName>
</protein>
<dbReference type="EMBL" id="SHKL01000001">
    <property type="protein sequence ID" value="RZT88451.1"/>
    <property type="molecule type" value="Genomic_DNA"/>
</dbReference>
<evidence type="ECO:0008006" key="3">
    <source>
        <dbReference type="Google" id="ProtNLM"/>
    </source>
</evidence>
<evidence type="ECO:0000313" key="1">
    <source>
        <dbReference type="EMBL" id="RZT88451.1"/>
    </source>
</evidence>
<sequence>MAEDRATSFAARTVTVAPGDSRPHDEDEWRGTLIVVEAGEIELRCRAGGRRRFAAGAVLWFTGLNLASVHNPGDEPAVFRGISRATG</sequence>
<accession>A0A4Q7V4K5</accession>
<dbReference type="Gene3D" id="2.60.120.10">
    <property type="entry name" value="Jelly Rolls"/>
    <property type="match status" value="1"/>
</dbReference>
<reference evidence="1 2" key="1">
    <citation type="submission" date="2019-02" db="EMBL/GenBank/DDBJ databases">
        <title>Sequencing the genomes of 1000 actinobacteria strains.</title>
        <authorList>
            <person name="Klenk H.-P."/>
        </authorList>
    </citation>
    <scope>NUCLEOTIDE SEQUENCE [LARGE SCALE GENOMIC DNA]</scope>
    <source>
        <strain evidence="1 2">DSM 45779</strain>
    </source>
</reference>
<comment type="caution">
    <text evidence="1">The sequence shown here is derived from an EMBL/GenBank/DDBJ whole genome shotgun (WGS) entry which is preliminary data.</text>
</comment>
<dbReference type="RefSeq" id="WP_130292452.1">
    <property type="nucleotide sequence ID" value="NZ_SHKL01000001.1"/>
</dbReference>
<dbReference type="InterPro" id="IPR014710">
    <property type="entry name" value="RmlC-like_jellyroll"/>
</dbReference>
<dbReference type="OrthoDB" id="3576740at2"/>
<dbReference type="Proteomes" id="UP000291591">
    <property type="component" value="Unassembled WGS sequence"/>
</dbReference>
<dbReference type="AlphaFoldDB" id="A0A4Q7V4K5"/>
<gene>
    <name evidence="1" type="ORF">EV383_5393</name>
</gene>
<dbReference type="SUPFAM" id="SSF51182">
    <property type="entry name" value="RmlC-like cupins"/>
    <property type="match status" value="1"/>
</dbReference>
<name>A0A4Q7V4K5_PSEST</name>
<evidence type="ECO:0000313" key="2">
    <source>
        <dbReference type="Proteomes" id="UP000291591"/>
    </source>
</evidence>
<organism evidence="1 2">
    <name type="scientific">Pseudonocardia sediminis</name>
    <dbReference type="NCBI Taxonomy" id="1397368"/>
    <lineage>
        <taxon>Bacteria</taxon>
        <taxon>Bacillati</taxon>
        <taxon>Actinomycetota</taxon>
        <taxon>Actinomycetes</taxon>
        <taxon>Pseudonocardiales</taxon>
        <taxon>Pseudonocardiaceae</taxon>
        <taxon>Pseudonocardia</taxon>
    </lineage>
</organism>